<evidence type="ECO:0000256" key="2">
    <source>
        <dbReference type="ARBA" id="ARBA00022750"/>
    </source>
</evidence>
<keyword evidence="4" id="KW-0645">Protease</keyword>
<dbReference type="PANTHER" id="PTHR47966">
    <property type="entry name" value="BETA-SITE APP-CLEAVING ENZYME, ISOFORM A-RELATED"/>
    <property type="match status" value="1"/>
</dbReference>
<evidence type="ECO:0000313" key="8">
    <source>
        <dbReference type="Proteomes" id="UP000298327"/>
    </source>
</evidence>
<reference evidence="7 8" key="1">
    <citation type="submission" date="2019-02" db="EMBL/GenBank/DDBJ databases">
        <title>Genome sequencing of the rare red list fungi Dentipellis fragilis.</title>
        <authorList>
            <person name="Buettner E."/>
            <person name="Kellner H."/>
        </authorList>
    </citation>
    <scope>NUCLEOTIDE SEQUENCE [LARGE SCALE GENOMIC DNA]</scope>
    <source>
        <strain evidence="7 8">DSM 105465</strain>
    </source>
</reference>
<feature type="signal peptide" evidence="5">
    <location>
        <begin position="1"/>
        <end position="26"/>
    </location>
</feature>
<dbReference type="GO" id="GO:0006508">
    <property type="term" value="P:proteolysis"/>
    <property type="evidence" value="ECO:0007669"/>
    <property type="project" value="UniProtKB-KW"/>
</dbReference>
<dbReference type="GO" id="GO:0004190">
    <property type="term" value="F:aspartic-type endopeptidase activity"/>
    <property type="evidence" value="ECO:0007669"/>
    <property type="project" value="UniProtKB-KW"/>
</dbReference>
<dbReference type="InterPro" id="IPR021109">
    <property type="entry name" value="Peptidase_aspartic_dom_sf"/>
</dbReference>
<name>A0A4Y9Y563_9AGAM</name>
<evidence type="ECO:0000259" key="6">
    <source>
        <dbReference type="PROSITE" id="PS51767"/>
    </source>
</evidence>
<dbReference type="OrthoDB" id="771136at2759"/>
<keyword evidence="4" id="KW-0378">Hydrolase</keyword>
<dbReference type="Gene3D" id="2.40.70.10">
    <property type="entry name" value="Acid Proteases"/>
    <property type="match status" value="2"/>
</dbReference>
<keyword evidence="2 4" id="KW-0064">Aspartyl protease</keyword>
<dbReference type="InterPro" id="IPR033121">
    <property type="entry name" value="PEPTIDASE_A1"/>
</dbReference>
<organism evidence="7 8">
    <name type="scientific">Dentipellis fragilis</name>
    <dbReference type="NCBI Taxonomy" id="205917"/>
    <lineage>
        <taxon>Eukaryota</taxon>
        <taxon>Fungi</taxon>
        <taxon>Dikarya</taxon>
        <taxon>Basidiomycota</taxon>
        <taxon>Agaricomycotina</taxon>
        <taxon>Agaricomycetes</taxon>
        <taxon>Russulales</taxon>
        <taxon>Hericiaceae</taxon>
        <taxon>Dentipellis</taxon>
    </lineage>
</organism>
<feature type="chain" id="PRO_5021203754" description="Peptidase A1 domain-containing protein" evidence="5">
    <location>
        <begin position="27"/>
        <end position="489"/>
    </location>
</feature>
<dbReference type="PROSITE" id="PS00141">
    <property type="entry name" value="ASP_PROTEASE"/>
    <property type="match status" value="1"/>
</dbReference>
<dbReference type="AlphaFoldDB" id="A0A4Y9Y563"/>
<evidence type="ECO:0000256" key="5">
    <source>
        <dbReference type="SAM" id="SignalP"/>
    </source>
</evidence>
<dbReference type="InterPro" id="IPR001969">
    <property type="entry name" value="Aspartic_peptidase_AS"/>
</dbReference>
<evidence type="ECO:0000313" key="7">
    <source>
        <dbReference type="EMBL" id="TFY56943.1"/>
    </source>
</evidence>
<dbReference type="PANTHER" id="PTHR47966:SF75">
    <property type="entry name" value="ENDOPEPTIDASE (CTSD), PUTATIVE (AFU_ORTHOLOGUE AFUA_4G07040)-RELATED"/>
    <property type="match status" value="1"/>
</dbReference>
<dbReference type="SUPFAM" id="SSF50630">
    <property type="entry name" value="Acid proteases"/>
    <property type="match status" value="1"/>
</dbReference>
<evidence type="ECO:0000256" key="1">
    <source>
        <dbReference type="ARBA" id="ARBA00007447"/>
    </source>
</evidence>
<comment type="caution">
    <text evidence="7">The sequence shown here is derived from an EMBL/GenBank/DDBJ whole genome shotgun (WGS) entry which is preliminary data.</text>
</comment>
<evidence type="ECO:0000256" key="4">
    <source>
        <dbReference type="RuleBase" id="RU000454"/>
    </source>
</evidence>
<dbReference type="PROSITE" id="PS51767">
    <property type="entry name" value="PEPTIDASE_A1"/>
    <property type="match status" value="1"/>
</dbReference>
<protein>
    <recommendedName>
        <fullName evidence="6">Peptidase A1 domain-containing protein</fullName>
    </recommendedName>
</protein>
<accession>A0A4Y9Y563</accession>
<feature type="domain" description="Peptidase A1" evidence="6">
    <location>
        <begin position="64"/>
        <end position="379"/>
    </location>
</feature>
<keyword evidence="8" id="KW-1185">Reference proteome</keyword>
<proteinExistence type="inferred from homology"/>
<feature type="active site" evidence="3">
    <location>
        <position position="268"/>
    </location>
</feature>
<dbReference type="Proteomes" id="UP000298327">
    <property type="component" value="Unassembled WGS sequence"/>
</dbReference>
<dbReference type="Pfam" id="PF00026">
    <property type="entry name" value="Asp"/>
    <property type="match status" value="1"/>
</dbReference>
<dbReference type="InterPro" id="IPR001461">
    <property type="entry name" value="Aspartic_peptidase_A1"/>
</dbReference>
<keyword evidence="5" id="KW-0732">Signal</keyword>
<dbReference type="CDD" id="cd05471">
    <property type="entry name" value="pepsin_like"/>
    <property type="match status" value="1"/>
</dbReference>
<dbReference type="EMBL" id="SEOQ01000787">
    <property type="protein sequence ID" value="TFY56943.1"/>
    <property type="molecule type" value="Genomic_DNA"/>
</dbReference>
<feature type="active site" evidence="3">
    <location>
        <position position="82"/>
    </location>
</feature>
<dbReference type="PRINTS" id="PR00792">
    <property type="entry name" value="PEPSIN"/>
</dbReference>
<dbReference type="InterPro" id="IPR034164">
    <property type="entry name" value="Pepsin-like_dom"/>
</dbReference>
<evidence type="ECO:0000256" key="3">
    <source>
        <dbReference type="PIRSR" id="PIRSR601461-1"/>
    </source>
</evidence>
<gene>
    <name evidence="7" type="ORF">EVG20_g8734</name>
</gene>
<sequence length="489" mass="52681">MQLYVSFKGLLAAVVVALFACDDAVAAPTAFPIISGQSNNSTIANRAPAPLRIPLTPVNEDLNYIASVAIGGNLQPFNLVMDSGSSDFWVYAAECPQRGTHNGVSSATSPEVRVDSTFRWTLQYTEGSRVSGIMAIDSVRLGDVSFPRYVFGIAGEAAGPITRGIEDGVLGFGPQRGSRIGTPNIAQVFAGNGHIPAPILGWSLSRARDGGHGGELSLGAPNQAKFKPATLTPPIPNVGGEHWGVTVTGTKINGLPIPTIGNRVAVLDTGSTEITMPLPDANAINQQLGAIFDAPTGKFYIPCNTNRQVSFTIANQDWVIDPRDLVATRFMRDGWCQSTIQRHSDGSWTLGTAFMKNVFLTSLTSRICTRRRHNTILYKDSHLAVDTAKASLRISGQSSPLQHISWNLRRWQDDRAASYGYEHCSFNPFAAPLRPVTGGLKQHFHYTITVCTPMTTIPITMLYQLLDAFIIGSQQTLSCVVLSPLALPC</sequence>
<comment type="similarity">
    <text evidence="1 4">Belongs to the peptidase A1 family.</text>
</comment>